<accession>A0A9P3PG01</accession>
<dbReference type="OrthoDB" id="8119704at2759"/>
<dbReference type="InterPro" id="IPR000073">
    <property type="entry name" value="AB_hydrolase_1"/>
</dbReference>
<dbReference type="Pfam" id="PF00561">
    <property type="entry name" value="Abhydrolase_1"/>
    <property type="match status" value="1"/>
</dbReference>
<keyword evidence="3" id="KW-1185">Reference proteome</keyword>
<dbReference type="InterPro" id="IPR029058">
    <property type="entry name" value="AB_hydrolase_fold"/>
</dbReference>
<feature type="domain" description="AB hydrolase-1" evidence="1">
    <location>
        <begin position="32"/>
        <end position="143"/>
    </location>
</feature>
<evidence type="ECO:0000313" key="3">
    <source>
        <dbReference type="Proteomes" id="UP001063166"/>
    </source>
</evidence>
<evidence type="ECO:0000313" key="2">
    <source>
        <dbReference type="EMBL" id="GLB34754.1"/>
    </source>
</evidence>
<dbReference type="AlphaFoldDB" id="A0A9P3PG01"/>
<keyword evidence="2" id="KW-0378">Hydrolase</keyword>
<comment type="caution">
    <text evidence="2">The sequence shown here is derived from an EMBL/GenBank/DDBJ whole genome shotgun (WGS) entry which is preliminary data.</text>
</comment>
<gene>
    <name evidence="2" type="ORF">LshimejAT787_0203190</name>
</gene>
<sequence length="311" mass="35064">MSAAPHSTIDLADGAQMAYEILGSQHLGLGQPLVLIGGMSSRRIDWERLAVSLADVRPVLLFDHRGMGDSRLPPGKDTHKNITIDSLARDLLFLLEHLQWKELSLCGFSMGGLVAQQLLFLPFHPANPAPLPFRVTHVILAGTLCSVLTDKRYGLPVNKNEPPGPLTLAQKRELARPTLVRTFDPNWIANKPDRFEWWLSRMISGGRPTSVIVSQGRATNRFDFTGCHDKLSRDIRFLVIHGELDAVVPFYCGQEILQRIPWAKMVQIGKAPGQVESYAFGHHWFEYFDIRVWHDVMEKFLGESKEQIARL</sequence>
<evidence type="ECO:0000259" key="1">
    <source>
        <dbReference type="Pfam" id="PF00561"/>
    </source>
</evidence>
<dbReference type="EMBL" id="BRPK01000002">
    <property type="protein sequence ID" value="GLB34754.1"/>
    <property type="molecule type" value="Genomic_DNA"/>
</dbReference>
<proteinExistence type="predicted"/>
<organism evidence="2 3">
    <name type="scientific">Lyophyllum shimeji</name>
    <name type="common">Hon-shimeji</name>
    <name type="synonym">Tricholoma shimeji</name>
    <dbReference type="NCBI Taxonomy" id="47721"/>
    <lineage>
        <taxon>Eukaryota</taxon>
        <taxon>Fungi</taxon>
        <taxon>Dikarya</taxon>
        <taxon>Basidiomycota</taxon>
        <taxon>Agaricomycotina</taxon>
        <taxon>Agaricomycetes</taxon>
        <taxon>Agaricomycetidae</taxon>
        <taxon>Agaricales</taxon>
        <taxon>Tricholomatineae</taxon>
        <taxon>Lyophyllaceae</taxon>
        <taxon>Lyophyllum</taxon>
    </lineage>
</organism>
<dbReference type="SUPFAM" id="SSF53474">
    <property type="entry name" value="alpha/beta-Hydrolases"/>
    <property type="match status" value="1"/>
</dbReference>
<protein>
    <submittedName>
        <fullName evidence="2">Serine aminopeptidase, S33</fullName>
    </submittedName>
</protein>
<dbReference type="InterPro" id="IPR050471">
    <property type="entry name" value="AB_hydrolase"/>
</dbReference>
<dbReference type="GO" id="GO:0004177">
    <property type="term" value="F:aminopeptidase activity"/>
    <property type="evidence" value="ECO:0007669"/>
    <property type="project" value="UniProtKB-KW"/>
</dbReference>
<dbReference type="PANTHER" id="PTHR43433">
    <property type="entry name" value="HYDROLASE, ALPHA/BETA FOLD FAMILY PROTEIN"/>
    <property type="match status" value="1"/>
</dbReference>
<dbReference type="PANTHER" id="PTHR43433:SF5">
    <property type="entry name" value="AB HYDROLASE-1 DOMAIN-CONTAINING PROTEIN"/>
    <property type="match status" value="1"/>
</dbReference>
<reference evidence="2" key="1">
    <citation type="submission" date="2022-07" db="EMBL/GenBank/DDBJ databases">
        <title>The genome of Lyophyllum shimeji provides insight into the initial evolution of ectomycorrhizal fungal genome.</title>
        <authorList>
            <person name="Kobayashi Y."/>
            <person name="Shibata T."/>
            <person name="Hirakawa H."/>
            <person name="Shigenobu S."/>
            <person name="Nishiyama T."/>
            <person name="Yamada A."/>
            <person name="Hasebe M."/>
            <person name="Kawaguchi M."/>
        </authorList>
    </citation>
    <scope>NUCLEOTIDE SEQUENCE</scope>
    <source>
        <strain evidence="2">AT787</strain>
    </source>
</reference>
<dbReference type="Proteomes" id="UP001063166">
    <property type="component" value="Unassembled WGS sequence"/>
</dbReference>
<keyword evidence="2" id="KW-0031">Aminopeptidase</keyword>
<dbReference type="Gene3D" id="3.40.50.1820">
    <property type="entry name" value="alpha/beta hydrolase"/>
    <property type="match status" value="1"/>
</dbReference>
<keyword evidence="2" id="KW-0645">Protease</keyword>
<name>A0A9P3PG01_LYOSH</name>